<comment type="caution">
    <text evidence="1">The sequence shown here is derived from an EMBL/GenBank/DDBJ whole genome shotgun (WGS) entry which is preliminary data.</text>
</comment>
<dbReference type="AlphaFoldDB" id="A0A1E7LCX4"/>
<evidence type="ECO:0000313" key="1">
    <source>
        <dbReference type="EMBL" id="OEV14057.1"/>
    </source>
</evidence>
<protein>
    <submittedName>
        <fullName evidence="1">Uncharacterized protein</fullName>
    </submittedName>
</protein>
<gene>
    <name evidence="1" type="ORF">AN218_00850</name>
</gene>
<proteinExistence type="predicted"/>
<organism evidence="1 2">
    <name type="scientific">Streptomyces nanshensis</name>
    <dbReference type="NCBI Taxonomy" id="518642"/>
    <lineage>
        <taxon>Bacteria</taxon>
        <taxon>Bacillati</taxon>
        <taxon>Actinomycetota</taxon>
        <taxon>Actinomycetes</taxon>
        <taxon>Kitasatosporales</taxon>
        <taxon>Streptomycetaceae</taxon>
        <taxon>Streptomyces</taxon>
    </lineage>
</organism>
<reference evidence="1 2" key="1">
    <citation type="journal article" date="2016" name="Front. Microbiol.">
        <title>Comparative Genomics Analysis of Streptomyces Species Reveals Their Adaptation to the Marine Environment and Their Diversity at the Genomic Level.</title>
        <authorList>
            <person name="Tian X."/>
            <person name="Zhang Z."/>
            <person name="Yang T."/>
            <person name="Chen M."/>
            <person name="Li J."/>
            <person name="Chen F."/>
            <person name="Yang J."/>
            <person name="Li W."/>
            <person name="Zhang B."/>
            <person name="Zhang Z."/>
            <person name="Wu J."/>
            <person name="Zhang C."/>
            <person name="Long L."/>
            <person name="Xiao J."/>
        </authorList>
    </citation>
    <scope>NUCLEOTIDE SEQUENCE [LARGE SCALE GENOMIC DNA]</scope>
    <source>
        <strain evidence="1 2">SCSIO 10429</strain>
    </source>
</reference>
<dbReference type="RefSeq" id="WP_070014497.1">
    <property type="nucleotide sequence ID" value="NZ_LJGW01000024.1"/>
</dbReference>
<dbReference type="EMBL" id="LJGW01000024">
    <property type="protein sequence ID" value="OEV14057.1"/>
    <property type="molecule type" value="Genomic_DNA"/>
</dbReference>
<accession>A0A1E7LCX4</accession>
<keyword evidence="2" id="KW-1185">Reference proteome</keyword>
<name>A0A1E7LCX4_9ACTN</name>
<evidence type="ECO:0000313" key="2">
    <source>
        <dbReference type="Proteomes" id="UP000176005"/>
    </source>
</evidence>
<sequence length="273" mass="31369">MKEKIHYVATTPDGAIPDSVAAGTPVNLADHVGETIEHPNPGREWYDESEFSYFRTYTSIGEVLERIDDWPVRLWIVEPVGETGNWSPRHYPYWVLAHKVRVAEEIEPWRALGPRGNKVLDFIDRQLPTKARQWISRWQADPQGMQQRFTDWYEDPTEERNSLEMALRHVAERARTSRREAARDVARNLAARAAAQALSDTGVNDGPYEAYRGRDTFLESVMRFRRDQSDSERLTDYVTARATSLAAAIQFQDRLELRELQALRAPDLESAAA</sequence>
<dbReference type="Proteomes" id="UP000176005">
    <property type="component" value="Unassembled WGS sequence"/>
</dbReference>